<dbReference type="Proteomes" id="UP001191082">
    <property type="component" value="Unassembled WGS sequence"/>
</dbReference>
<feature type="signal peptide" evidence="1">
    <location>
        <begin position="1"/>
        <end position="25"/>
    </location>
</feature>
<evidence type="ECO:0000313" key="2">
    <source>
        <dbReference type="EMBL" id="TMV14808.1"/>
    </source>
</evidence>
<name>A0ABY2XDS5_9RHOB</name>
<dbReference type="InterPro" id="IPR020349">
    <property type="entry name" value="Uncharacterised_14.7kDa"/>
</dbReference>
<comment type="caution">
    <text evidence="2">The sequence shown here is derived from an EMBL/GenBank/DDBJ whole genome shotgun (WGS) entry which is preliminary data.</text>
</comment>
<evidence type="ECO:0000256" key="1">
    <source>
        <dbReference type="SAM" id="SignalP"/>
    </source>
</evidence>
<keyword evidence="1" id="KW-0732">Signal</keyword>
<sequence>MTHIAKPAVAAALILGLSAASPVLSKPSLRDVPEIENSLFSIAIADEVRDQCDGISARLLKAIGQLRALKARANDLGYSDDEIRAYVESDGEKARMRAKGEAFLKQNGVRLDAPETFCAFGHAEIAKNSAIGALLRAR</sequence>
<feature type="chain" id="PRO_5047075352" description="DUF5333 domain-containing protein" evidence="1">
    <location>
        <begin position="26"/>
        <end position="138"/>
    </location>
</feature>
<protein>
    <recommendedName>
        <fullName evidence="4">DUF5333 domain-containing protein</fullName>
    </recommendedName>
</protein>
<evidence type="ECO:0000313" key="3">
    <source>
        <dbReference type="Proteomes" id="UP001191082"/>
    </source>
</evidence>
<keyword evidence="3" id="KW-1185">Reference proteome</keyword>
<proteinExistence type="predicted"/>
<accession>A0ABY2XDS5</accession>
<dbReference type="EMBL" id="VCPC01000001">
    <property type="protein sequence ID" value="TMV14808.1"/>
    <property type="molecule type" value="Genomic_DNA"/>
</dbReference>
<reference evidence="2 3" key="1">
    <citation type="submission" date="2019-05" db="EMBL/GenBank/DDBJ databases">
        <title>Marivita sp. nov. isolated from sea sediment.</title>
        <authorList>
            <person name="Kim W."/>
        </authorList>
    </citation>
    <scope>NUCLEOTIDE SEQUENCE [LARGE SCALE GENOMIC DNA]</scope>
    <source>
        <strain evidence="2 3">CAU 1492</strain>
    </source>
</reference>
<dbReference type="Pfam" id="PF17267">
    <property type="entry name" value="DUF5333"/>
    <property type="match status" value="1"/>
</dbReference>
<evidence type="ECO:0008006" key="4">
    <source>
        <dbReference type="Google" id="ProtNLM"/>
    </source>
</evidence>
<gene>
    <name evidence="2" type="ORF">FGK64_02180</name>
</gene>
<organism evidence="2 3">
    <name type="scientific">Arenibacterium halophilum</name>
    <dbReference type="NCBI Taxonomy" id="2583821"/>
    <lineage>
        <taxon>Bacteria</taxon>
        <taxon>Pseudomonadati</taxon>
        <taxon>Pseudomonadota</taxon>
        <taxon>Alphaproteobacteria</taxon>
        <taxon>Rhodobacterales</taxon>
        <taxon>Paracoccaceae</taxon>
        <taxon>Arenibacterium</taxon>
    </lineage>
</organism>